<keyword evidence="1" id="KW-0812">Transmembrane</keyword>
<evidence type="ECO:0008006" key="4">
    <source>
        <dbReference type="Google" id="ProtNLM"/>
    </source>
</evidence>
<feature type="transmembrane region" description="Helical" evidence="1">
    <location>
        <begin position="15"/>
        <end position="35"/>
    </location>
</feature>
<organism evidence="2 3">
    <name type="scientific">Hymenobacter humi</name>
    <dbReference type="NCBI Taxonomy" id="1411620"/>
    <lineage>
        <taxon>Bacteria</taxon>
        <taxon>Pseudomonadati</taxon>
        <taxon>Bacteroidota</taxon>
        <taxon>Cytophagia</taxon>
        <taxon>Cytophagales</taxon>
        <taxon>Hymenobacteraceae</taxon>
        <taxon>Hymenobacter</taxon>
    </lineage>
</organism>
<dbReference type="EMBL" id="JBHTEK010000006">
    <property type="protein sequence ID" value="MFC7671090.1"/>
    <property type="molecule type" value="Genomic_DNA"/>
</dbReference>
<dbReference type="Proteomes" id="UP001596513">
    <property type="component" value="Unassembled WGS sequence"/>
</dbReference>
<accession>A0ABW2UC74</accession>
<sequence length="55" mass="5666">MALALSLPDSMPRDLIVGVTYVVVVFSIIVQGLTIGPLVKKLGLSTGEDAADSGH</sequence>
<evidence type="ECO:0000256" key="1">
    <source>
        <dbReference type="SAM" id="Phobius"/>
    </source>
</evidence>
<name>A0ABW2UC74_9BACT</name>
<reference evidence="3" key="1">
    <citation type="journal article" date="2019" name="Int. J. Syst. Evol. Microbiol.">
        <title>The Global Catalogue of Microorganisms (GCM) 10K type strain sequencing project: providing services to taxonomists for standard genome sequencing and annotation.</title>
        <authorList>
            <consortium name="The Broad Institute Genomics Platform"/>
            <consortium name="The Broad Institute Genome Sequencing Center for Infectious Disease"/>
            <person name="Wu L."/>
            <person name="Ma J."/>
        </authorList>
    </citation>
    <scope>NUCLEOTIDE SEQUENCE [LARGE SCALE GENOMIC DNA]</scope>
    <source>
        <strain evidence="3">JCM 19635</strain>
    </source>
</reference>
<keyword evidence="1" id="KW-1133">Transmembrane helix</keyword>
<keyword evidence="3" id="KW-1185">Reference proteome</keyword>
<proteinExistence type="predicted"/>
<keyword evidence="1" id="KW-0472">Membrane</keyword>
<dbReference type="RefSeq" id="WP_380207324.1">
    <property type="nucleotide sequence ID" value="NZ_JBHTEK010000006.1"/>
</dbReference>
<gene>
    <name evidence="2" type="ORF">ACFQT0_29620</name>
</gene>
<evidence type="ECO:0000313" key="2">
    <source>
        <dbReference type="EMBL" id="MFC7671090.1"/>
    </source>
</evidence>
<evidence type="ECO:0000313" key="3">
    <source>
        <dbReference type="Proteomes" id="UP001596513"/>
    </source>
</evidence>
<comment type="caution">
    <text evidence="2">The sequence shown here is derived from an EMBL/GenBank/DDBJ whole genome shotgun (WGS) entry which is preliminary data.</text>
</comment>
<protein>
    <recommendedName>
        <fullName evidence="4">Cation/H+ exchanger domain-containing protein</fullName>
    </recommendedName>
</protein>